<gene>
    <name evidence="1" type="ORF">Z955_12430</name>
</gene>
<dbReference type="ESTHER" id="clobo-a0a0a0i714">
    <property type="family name" value="UCP033634"/>
</dbReference>
<comment type="caution">
    <text evidence="1">The sequence shown here is derived from an EMBL/GenBank/DDBJ whole genome shotgun (WGS) entry which is preliminary data.</text>
</comment>
<name>A0A0A0I714_CLOBO</name>
<dbReference type="Gene3D" id="3.40.50.1820">
    <property type="entry name" value="alpha/beta hydrolase"/>
    <property type="match status" value="1"/>
</dbReference>
<accession>A0A0A0I714</accession>
<organism evidence="1 2">
    <name type="scientific">Clostridium botulinum C/D str. DC5</name>
    <dbReference type="NCBI Taxonomy" id="1443128"/>
    <lineage>
        <taxon>Bacteria</taxon>
        <taxon>Bacillati</taxon>
        <taxon>Bacillota</taxon>
        <taxon>Clostridia</taxon>
        <taxon>Eubacteriales</taxon>
        <taxon>Clostridiaceae</taxon>
        <taxon>Clostridium</taxon>
    </lineage>
</organism>
<dbReference type="RefSeq" id="WP_039259846.1">
    <property type="nucleotide sequence ID" value="NZ_JDRY01000068.1"/>
</dbReference>
<proteinExistence type="predicted"/>
<evidence type="ECO:0008006" key="3">
    <source>
        <dbReference type="Google" id="ProtNLM"/>
    </source>
</evidence>
<evidence type="ECO:0000313" key="1">
    <source>
        <dbReference type="EMBL" id="KGM97194.1"/>
    </source>
</evidence>
<dbReference type="EMBL" id="JDRY01000068">
    <property type="protein sequence ID" value="KGM97194.1"/>
    <property type="molecule type" value="Genomic_DNA"/>
</dbReference>
<dbReference type="InterPro" id="IPR017018">
    <property type="entry name" value="UCP033634"/>
</dbReference>
<protein>
    <recommendedName>
        <fullName evidence="3">Alpha/beta hydrolase</fullName>
    </recommendedName>
</protein>
<reference evidence="1 2" key="1">
    <citation type="submission" date="2014-01" db="EMBL/GenBank/DDBJ databases">
        <title>Plasmidome dynamics in the species complex Clostridium novyi sensu lato converts strains of independent lineages into distinctly different pathogens.</title>
        <authorList>
            <person name="Skarin H."/>
            <person name="Segerman B."/>
        </authorList>
    </citation>
    <scope>NUCLEOTIDE SEQUENCE [LARGE SCALE GENOMIC DNA]</scope>
    <source>
        <strain evidence="1 2">DC5</strain>
    </source>
</reference>
<sequence length="210" mass="24204">MNEKNIQLNSHWNVTLKNRYINQNSNVLTIILPGEGYVNEKPLMYYSYRIALELGLDILCIDYGFQISREGFDIDTEFDIVARESEQILKKCCNKNYKKIIFIGKSLGTIIQSKLSKELSDYEQIHIYLTPVDKTFENVVDYLCLVITGTEDRKISTSIISVIENNKNIELVKIDSANHSLECSDALKSIEILNTVMKTLKKFINKHLKN</sequence>
<dbReference type="AlphaFoldDB" id="A0A0A0I714"/>
<evidence type="ECO:0000313" key="2">
    <source>
        <dbReference type="Proteomes" id="UP000030014"/>
    </source>
</evidence>
<dbReference type="InterPro" id="IPR029058">
    <property type="entry name" value="AB_hydrolase_fold"/>
</dbReference>
<dbReference type="PIRSF" id="PIRSF033634">
    <property type="entry name" value="UCP033634"/>
    <property type="match status" value="1"/>
</dbReference>
<dbReference type="SUPFAM" id="SSF53474">
    <property type="entry name" value="alpha/beta-Hydrolases"/>
    <property type="match status" value="1"/>
</dbReference>
<dbReference type="Proteomes" id="UP000030014">
    <property type="component" value="Unassembled WGS sequence"/>
</dbReference>